<dbReference type="InterPro" id="IPR000182">
    <property type="entry name" value="GNAT_dom"/>
</dbReference>
<comment type="caution">
    <text evidence="2">The sequence shown here is derived from an EMBL/GenBank/DDBJ whole genome shotgun (WGS) entry which is preliminary data.</text>
</comment>
<evidence type="ECO:0000259" key="1">
    <source>
        <dbReference type="PROSITE" id="PS51186"/>
    </source>
</evidence>
<dbReference type="CDD" id="cd04301">
    <property type="entry name" value="NAT_SF"/>
    <property type="match status" value="1"/>
</dbReference>
<dbReference type="GO" id="GO:0016747">
    <property type="term" value="F:acyltransferase activity, transferring groups other than amino-acyl groups"/>
    <property type="evidence" value="ECO:0007669"/>
    <property type="project" value="InterPro"/>
</dbReference>
<dbReference type="Proteomes" id="UP000218767">
    <property type="component" value="Unassembled WGS sequence"/>
</dbReference>
<proteinExistence type="predicted"/>
<evidence type="ECO:0000313" key="3">
    <source>
        <dbReference type="Proteomes" id="UP000218767"/>
    </source>
</evidence>
<evidence type="ECO:0000313" key="2">
    <source>
        <dbReference type="EMBL" id="PCI78706.1"/>
    </source>
</evidence>
<accession>A0A2A4X876</accession>
<dbReference type="PROSITE" id="PS51186">
    <property type="entry name" value="GNAT"/>
    <property type="match status" value="1"/>
</dbReference>
<dbReference type="InterPro" id="IPR016181">
    <property type="entry name" value="Acyl_CoA_acyltransferase"/>
</dbReference>
<reference evidence="3" key="1">
    <citation type="submission" date="2017-08" db="EMBL/GenBank/DDBJ databases">
        <title>A dynamic microbial community with high functional redundancy inhabits the cold, oxic subseafloor aquifer.</title>
        <authorList>
            <person name="Tully B.J."/>
            <person name="Wheat C.G."/>
            <person name="Glazer B.T."/>
            <person name="Huber J.A."/>
        </authorList>
    </citation>
    <scope>NUCLEOTIDE SEQUENCE [LARGE SCALE GENOMIC DNA]</scope>
</reference>
<protein>
    <recommendedName>
        <fullName evidence="1">N-acetyltransferase domain-containing protein</fullName>
    </recommendedName>
</protein>
<name>A0A2A4X876_9GAMM</name>
<sequence length="159" mass="18194">MGAELKLKFEYLADRPADVPLVIDWWRTVWADRMGGDIELAREQLYSSLSKTELPIHILATLDGIPVGTAALKLHELAEVFPDYHYWLGSVFVEEGVREGQIASQMTLHIVEMAKRLHLPHLYLQTINLSGGLYSKLGWKSVTEFTHMHEHALLMFRIL</sequence>
<organism evidence="2 3">
    <name type="scientific">SAR86 cluster bacterium</name>
    <dbReference type="NCBI Taxonomy" id="2030880"/>
    <lineage>
        <taxon>Bacteria</taxon>
        <taxon>Pseudomonadati</taxon>
        <taxon>Pseudomonadota</taxon>
        <taxon>Gammaproteobacteria</taxon>
        <taxon>SAR86 cluster</taxon>
    </lineage>
</organism>
<dbReference type="EMBL" id="NVUL01000028">
    <property type="protein sequence ID" value="PCI78706.1"/>
    <property type="molecule type" value="Genomic_DNA"/>
</dbReference>
<dbReference type="Pfam" id="PF00583">
    <property type="entry name" value="Acetyltransf_1"/>
    <property type="match status" value="1"/>
</dbReference>
<dbReference type="AlphaFoldDB" id="A0A2A4X876"/>
<dbReference type="Gene3D" id="3.40.630.30">
    <property type="match status" value="1"/>
</dbReference>
<dbReference type="SUPFAM" id="SSF55729">
    <property type="entry name" value="Acyl-CoA N-acyltransferases (Nat)"/>
    <property type="match status" value="1"/>
</dbReference>
<gene>
    <name evidence="2" type="ORF">COB20_06310</name>
</gene>
<feature type="domain" description="N-acetyltransferase" evidence="1">
    <location>
        <begin position="9"/>
        <end position="159"/>
    </location>
</feature>